<organism evidence="1 2">
    <name type="scientific">Bacillus phage 049ML001</name>
    <dbReference type="NCBI Taxonomy" id="2601660"/>
    <lineage>
        <taxon>Viruses</taxon>
        <taxon>Duplodnaviria</taxon>
        <taxon>Heunggongvirae</taxon>
        <taxon>Uroviricota</taxon>
        <taxon>Caudoviricetes</taxon>
        <taxon>Trautnerviridae</taxon>
        <taxon>Polsinellivirinae</taxon>
        <taxon>Rivavirus</taxon>
        <taxon>Rivavirus rv049ML001</taxon>
    </lineage>
</organism>
<gene>
    <name evidence="1" type="primary">11</name>
    <name evidence="1" type="ORF">049ML001_11</name>
</gene>
<dbReference type="EMBL" id="MN176227">
    <property type="protein sequence ID" value="QFR56314.1"/>
    <property type="molecule type" value="Genomic_DNA"/>
</dbReference>
<evidence type="ECO:0000313" key="2">
    <source>
        <dbReference type="Proteomes" id="UP000326995"/>
    </source>
</evidence>
<dbReference type="KEGG" id="vg:77850638"/>
<sequence>MDIQRVKRLLSITNDKHDEYLTEMVPLLVEFAKDECHDPFIDKDGNESIPSGVVIFVAKAAQFYMTNSGLTGRSMDTVSYSFATELPQTILKSLNPYRKMAR</sequence>
<keyword evidence="2" id="KW-1185">Reference proteome</keyword>
<dbReference type="GeneID" id="77850638"/>
<evidence type="ECO:0000313" key="1">
    <source>
        <dbReference type="EMBL" id="QFR56314.1"/>
    </source>
</evidence>
<dbReference type="InterPro" id="IPR053746">
    <property type="entry name" value="Viral_HT_Connector_Assembly"/>
</dbReference>
<dbReference type="InterPro" id="IPR047186">
    <property type="entry name" value="Gp6_gp15-like"/>
</dbReference>
<name>A0A5P8PI11_9CAUD</name>
<dbReference type="RefSeq" id="YP_010644412.1">
    <property type="nucleotide sequence ID" value="NC_070625.1"/>
</dbReference>
<dbReference type="InterPro" id="IPR021146">
    <property type="entry name" value="Phage_gp6-like_head-tail"/>
</dbReference>
<dbReference type="Pfam" id="PF05135">
    <property type="entry name" value="Phage_connect_1"/>
    <property type="match status" value="1"/>
</dbReference>
<dbReference type="Proteomes" id="UP000326995">
    <property type="component" value="Segment"/>
</dbReference>
<dbReference type="Gene3D" id="1.10.246.150">
    <property type="match status" value="1"/>
</dbReference>
<dbReference type="CDD" id="cd08051">
    <property type="entry name" value="gp6_gp15_like"/>
    <property type="match status" value="1"/>
</dbReference>
<reference evidence="1 2" key="1">
    <citation type="submission" date="2019-07" db="EMBL/GenBank/DDBJ databases">
        <authorList>
            <person name="Tomko B.E."/>
            <person name="Krukonis G.P."/>
            <person name="Delesalle V.A."/>
        </authorList>
    </citation>
    <scope>NUCLEOTIDE SEQUENCE [LARGE SCALE GENOMIC DNA]</scope>
</reference>
<accession>A0A5P8PI11</accession>
<proteinExistence type="predicted"/>
<protein>
    <submittedName>
        <fullName evidence="1">Head-to-tail adaptor</fullName>
    </submittedName>
</protein>